<dbReference type="EMBL" id="JACEIB010000027">
    <property type="protein sequence ID" value="MBA2936683.1"/>
    <property type="molecule type" value="Genomic_DNA"/>
</dbReference>
<evidence type="ECO:0000256" key="2">
    <source>
        <dbReference type="ARBA" id="ARBA00022692"/>
    </source>
</evidence>
<feature type="transmembrane region" description="Helical" evidence="5">
    <location>
        <begin position="82"/>
        <end position="106"/>
    </location>
</feature>
<proteinExistence type="predicted"/>
<evidence type="ECO:0000256" key="4">
    <source>
        <dbReference type="ARBA" id="ARBA00023136"/>
    </source>
</evidence>
<feature type="transmembrane region" description="Helical" evidence="5">
    <location>
        <begin position="55"/>
        <end position="76"/>
    </location>
</feature>
<dbReference type="RefSeq" id="WP_160364506.1">
    <property type="nucleotide sequence ID" value="NZ_JACEIB010000027.1"/>
</dbReference>
<accession>A0A838LB98</accession>
<evidence type="ECO:0000256" key="5">
    <source>
        <dbReference type="SAM" id="Phobius"/>
    </source>
</evidence>
<keyword evidence="8" id="KW-1185">Reference proteome</keyword>
<evidence type="ECO:0000259" key="6">
    <source>
        <dbReference type="Pfam" id="PF04138"/>
    </source>
</evidence>
<reference evidence="7 8" key="1">
    <citation type="submission" date="2020-07" db="EMBL/GenBank/DDBJ databases">
        <authorList>
            <person name="Sun Q."/>
        </authorList>
    </citation>
    <scope>NUCLEOTIDE SEQUENCE [LARGE SCALE GENOMIC DNA]</scope>
    <source>
        <strain evidence="7 8">CGMCC 1.13654</strain>
    </source>
</reference>
<evidence type="ECO:0000313" key="7">
    <source>
        <dbReference type="EMBL" id="MBA2936683.1"/>
    </source>
</evidence>
<dbReference type="Proteomes" id="UP000570166">
    <property type="component" value="Unassembled WGS sequence"/>
</dbReference>
<dbReference type="InterPro" id="IPR007267">
    <property type="entry name" value="GtrA_DPMS_TM"/>
</dbReference>
<gene>
    <name evidence="7" type="ORF">HZF05_21600</name>
</gene>
<feature type="domain" description="GtrA/DPMS transmembrane" evidence="6">
    <location>
        <begin position="2"/>
        <end position="106"/>
    </location>
</feature>
<keyword evidence="3 5" id="KW-1133">Transmembrane helix</keyword>
<dbReference type="Pfam" id="PF04138">
    <property type="entry name" value="GtrA_DPMS_TM"/>
    <property type="match status" value="1"/>
</dbReference>
<name>A0A838LB98_9SPHN</name>
<evidence type="ECO:0000313" key="8">
    <source>
        <dbReference type="Proteomes" id="UP000570166"/>
    </source>
</evidence>
<protein>
    <submittedName>
        <fullName evidence="7">GtrA family protein</fullName>
    </submittedName>
</protein>
<evidence type="ECO:0000256" key="3">
    <source>
        <dbReference type="ARBA" id="ARBA00022989"/>
    </source>
</evidence>
<organism evidence="7 8">
    <name type="scientific">Sphingomonas chungangi</name>
    <dbReference type="NCBI Taxonomy" id="2683589"/>
    <lineage>
        <taxon>Bacteria</taxon>
        <taxon>Pseudomonadati</taxon>
        <taxon>Pseudomonadota</taxon>
        <taxon>Alphaproteobacteria</taxon>
        <taxon>Sphingomonadales</taxon>
        <taxon>Sphingomonadaceae</taxon>
        <taxon>Sphingomonas</taxon>
    </lineage>
</organism>
<evidence type="ECO:0000256" key="1">
    <source>
        <dbReference type="ARBA" id="ARBA00004141"/>
    </source>
</evidence>
<sequence>MTFLFDLVLLWGLVRLGWGKLEAAAFGFVVANTIHYALGRTWIFAGTERGLTSGYAYFLINAALGLAITVTLYAAFLDYTPINYIVARVLVSVFAGLAVFLLNAILNFRRL</sequence>
<comment type="caution">
    <text evidence="7">The sequence shown here is derived from an EMBL/GenBank/DDBJ whole genome shotgun (WGS) entry which is preliminary data.</text>
</comment>
<dbReference type="GO" id="GO:0000271">
    <property type="term" value="P:polysaccharide biosynthetic process"/>
    <property type="evidence" value="ECO:0007669"/>
    <property type="project" value="InterPro"/>
</dbReference>
<keyword evidence="4 5" id="KW-0472">Membrane</keyword>
<keyword evidence="2 5" id="KW-0812">Transmembrane</keyword>
<feature type="transmembrane region" description="Helical" evidence="5">
    <location>
        <begin position="23"/>
        <end position="43"/>
    </location>
</feature>
<dbReference type="AlphaFoldDB" id="A0A838LB98"/>
<dbReference type="GO" id="GO:0016020">
    <property type="term" value="C:membrane"/>
    <property type="evidence" value="ECO:0007669"/>
    <property type="project" value="UniProtKB-SubCell"/>
</dbReference>
<comment type="subcellular location">
    <subcellularLocation>
        <location evidence="1">Membrane</location>
        <topology evidence="1">Multi-pass membrane protein</topology>
    </subcellularLocation>
</comment>